<name>A0AAF3FGG8_9BILA</name>
<evidence type="ECO:0000313" key="2">
    <source>
        <dbReference type="WBParaSite" id="MBELARI_LOCUS6062"/>
    </source>
</evidence>
<reference evidence="2" key="1">
    <citation type="submission" date="2024-02" db="UniProtKB">
        <authorList>
            <consortium name="WormBaseParasite"/>
        </authorList>
    </citation>
    <scope>IDENTIFICATION</scope>
</reference>
<sequence>MGQPRVELVEQGLWICEMRRSTVFQPTSFVIRKKPEKVCIMPLFFEVEAWKESVELRTKEAVAIEVVKQEAANWAIILPSNVCTRKYRERNGGLCSMRGSPTTDSKD</sequence>
<dbReference type="Proteomes" id="UP000887575">
    <property type="component" value="Unassembled WGS sequence"/>
</dbReference>
<dbReference type="WBParaSite" id="MBELARI_LOCUS6062">
    <property type="protein sequence ID" value="MBELARI_LOCUS6062"/>
    <property type="gene ID" value="MBELARI_LOCUS6062"/>
</dbReference>
<protein>
    <submittedName>
        <fullName evidence="2">Uncharacterized protein</fullName>
    </submittedName>
</protein>
<keyword evidence="1" id="KW-1185">Reference proteome</keyword>
<proteinExistence type="predicted"/>
<organism evidence="1 2">
    <name type="scientific">Mesorhabditis belari</name>
    <dbReference type="NCBI Taxonomy" id="2138241"/>
    <lineage>
        <taxon>Eukaryota</taxon>
        <taxon>Metazoa</taxon>
        <taxon>Ecdysozoa</taxon>
        <taxon>Nematoda</taxon>
        <taxon>Chromadorea</taxon>
        <taxon>Rhabditida</taxon>
        <taxon>Rhabditina</taxon>
        <taxon>Rhabditomorpha</taxon>
        <taxon>Rhabditoidea</taxon>
        <taxon>Rhabditidae</taxon>
        <taxon>Mesorhabditinae</taxon>
        <taxon>Mesorhabditis</taxon>
    </lineage>
</organism>
<dbReference type="AlphaFoldDB" id="A0AAF3FGG8"/>
<accession>A0AAF3FGG8</accession>
<evidence type="ECO:0000313" key="1">
    <source>
        <dbReference type="Proteomes" id="UP000887575"/>
    </source>
</evidence>